<evidence type="ECO:0000256" key="3">
    <source>
        <dbReference type="ARBA" id="ARBA00022801"/>
    </source>
</evidence>
<evidence type="ECO:0000256" key="1">
    <source>
        <dbReference type="ARBA" id="ARBA00009865"/>
    </source>
</evidence>
<evidence type="ECO:0000256" key="4">
    <source>
        <dbReference type="ARBA" id="ARBA00023277"/>
    </source>
</evidence>
<gene>
    <name evidence="8" type="ORF">F3F73_00820</name>
</gene>
<dbReference type="SUPFAM" id="SSF75005">
    <property type="entry name" value="Arabinanase/levansucrase/invertase"/>
    <property type="match status" value="1"/>
</dbReference>
<accession>A0A7J4XP04</accession>
<reference evidence="8 9" key="1">
    <citation type="journal article" date="2019" name="Nat. Med.">
        <title>A library of human gut bacterial isolates paired with longitudinal multiomics data enables mechanistic microbiome research.</title>
        <authorList>
            <person name="Poyet M."/>
            <person name="Groussin M."/>
            <person name="Gibbons S.M."/>
            <person name="Avila-Pacheco J."/>
            <person name="Jiang X."/>
            <person name="Kearney S.M."/>
            <person name="Perrotta A.R."/>
            <person name="Berdy B."/>
            <person name="Zhao S."/>
            <person name="Lieberman T.D."/>
            <person name="Swanson P.K."/>
            <person name="Smith M."/>
            <person name="Roesemann S."/>
            <person name="Alexander J.E."/>
            <person name="Rich S.A."/>
            <person name="Livny J."/>
            <person name="Vlamakis H."/>
            <person name="Clish C."/>
            <person name="Bullock K."/>
            <person name="Deik A."/>
            <person name="Scott J."/>
            <person name="Pierce K.A."/>
            <person name="Xavier R.J."/>
            <person name="Alm E.J."/>
        </authorList>
    </citation>
    <scope>NUCLEOTIDE SEQUENCE [LARGE SCALE GENOMIC DNA]</scope>
    <source>
        <strain evidence="8 9">BIOML-A10</strain>
    </source>
</reference>
<dbReference type="AlphaFoldDB" id="A0A7J4XP04"/>
<evidence type="ECO:0000313" key="9">
    <source>
        <dbReference type="Proteomes" id="UP000422221"/>
    </source>
</evidence>
<dbReference type="InterPro" id="IPR006710">
    <property type="entry name" value="Glyco_hydro_43"/>
</dbReference>
<proteinExistence type="inferred from homology"/>
<keyword evidence="4" id="KW-0119">Carbohydrate metabolism</keyword>
<dbReference type="EMBL" id="VWMK01000001">
    <property type="protein sequence ID" value="KAA3770532.1"/>
    <property type="molecule type" value="Genomic_DNA"/>
</dbReference>
<keyword evidence="2" id="KW-0858">Xylan degradation</keyword>
<dbReference type="Gene3D" id="2.115.10.20">
    <property type="entry name" value="Glycosyl hydrolase domain, family 43"/>
    <property type="match status" value="1"/>
</dbReference>
<dbReference type="PANTHER" id="PTHR43772">
    <property type="entry name" value="ENDO-1,4-BETA-XYLANASE"/>
    <property type="match status" value="1"/>
</dbReference>
<dbReference type="RefSeq" id="WP_130057952.1">
    <property type="nucleotide sequence ID" value="NZ_JADNPJ010000001.1"/>
</dbReference>
<protein>
    <submittedName>
        <fullName evidence="8">Family 43 glycosylhydrolase</fullName>
    </submittedName>
</protein>
<evidence type="ECO:0000256" key="6">
    <source>
        <dbReference type="PIRSR" id="PIRSR606710-2"/>
    </source>
</evidence>
<feature type="site" description="Important for catalytic activity, responsible for pKa modulation of the active site Glu and correct orientation of both the proton donor and substrate" evidence="6">
    <location>
        <position position="175"/>
    </location>
</feature>
<evidence type="ECO:0000256" key="7">
    <source>
        <dbReference type="RuleBase" id="RU361187"/>
    </source>
</evidence>
<dbReference type="CDD" id="cd18827">
    <property type="entry name" value="GH43_XlnD-like"/>
    <property type="match status" value="1"/>
</dbReference>
<keyword evidence="5 7" id="KW-0326">Glycosidase</keyword>
<dbReference type="Proteomes" id="UP000422221">
    <property type="component" value="Unassembled WGS sequence"/>
</dbReference>
<evidence type="ECO:0000313" key="8">
    <source>
        <dbReference type="EMBL" id="KAA3770532.1"/>
    </source>
</evidence>
<dbReference type="InterPro" id="IPR052176">
    <property type="entry name" value="Glycosyl_Hydrlase_43_Enz"/>
</dbReference>
<dbReference type="PROSITE" id="PS51257">
    <property type="entry name" value="PROKAR_LIPOPROTEIN"/>
    <property type="match status" value="1"/>
</dbReference>
<evidence type="ECO:0000256" key="2">
    <source>
        <dbReference type="ARBA" id="ARBA00022651"/>
    </source>
</evidence>
<dbReference type="PANTHER" id="PTHR43772:SF2">
    <property type="entry name" value="PUTATIVE (AFU_ORTHOLOGUE AFUA_2G04480)-RELATED"/>
    <property type="match status" value="1"/>
</dbReference>
<name>A0A7J4XP04_9BACE</name>
<dbReference type="GO" id="GO:0004553">
    <property type="term" value="F:hydrolase activity, hydrolyzing O-glycosyl compounds"/>
    <property type="evidence" value="ECO:0007669"/>
    <property type="project" value="InterPro"/>
</dbReference>
<dbReference type="GO" id="GO:0045493">
    <property type="term" value="P:xylan catabolic process"/>
    <property type="evidence" value="ECO:0007669"/>
    <property type="project" value="UniProtKB-KW"/>
</dbReference>
<comment type="similarity">
    <text evidence="1 7">Belongs to the glycosyl hydrolase 43 family.</text>
</comment>
<evidence type="ECO:0000256" key="5">
    <source>
        <dbReference type="ARBA" id="ARBA00023295"/>
    </source>
</evidence>
<organism evidence="8 9">
    <name type="scientific">Bacteroides salyersiae</name>
    <dbReference type="NCBI Taxonomy" id="291644"/>
    <lineage>
        <taxon>Bacteria</taxon>
        <taxon>Pseudomonadati</taxon>
        <taxon>Bacteroidota</taxon>
        <taxon>Bacteroidia</taxon>
        <taxon>Bacteroidales</taxon>
        <taxon>Bacteroidaceae</taxon>
        <taxon>Bacteroides</taxon>
    </lineage>
</organism>
<keyword evidence="3 7" id="KW-0378">Hydrolase</keyword>
<keyword evidence="2" id="KW-0624">Polysaccharide degradation</keyword>
<sequence length="346" mass="39218">MKNVVTVLGLMLFLVACGDKKEFSGNPIVEGWYADPEGVVFDNEYWIYPTLSDLPPGADSTDFTGWQKETRAIHQVYNIQTYMDAFSSKDMVHWTKHPKVLSVENIKWLEFALWAPSVVQANGKYYLFFGGNDIQNDEQYGGIGVAVADHPAGPFKDALGRPLIDKIVNGAQPIDQFVFKDDDGTYYMYYGGWHHCNMVKLSPDLLSLVPFDDGSYYKSVTPENYVEGPFMLKRDNKYYFMWSEGSWGGSDYSVAYAIADSPFGPFKRIGKILQQDEKVGTGAGHHSVIQIPGKDEWYIVYHRHPLGDTAPNHREVCIDRMYFDENGFIKPVEMTFKGVGMNKLPD</sequence>
<dbReference type="InterPro" id="IPR023296">
    <property type="entry name" value="Glyco_hydro_beta-prop_sf"/>
</dbReference>
<comment type="caution">
    <text evidence="8">The sequence shown here is derived from an EMBL/GenBank/DDBJ whole genome shotgun (WGS) entry which is preliminary data.</text>
</comment>
<dbReference type="Pfam" id="PF04616">
    <property type="entry name" value="Glyco_hydro_43"/>
    <property type="match status" value="1"/>
</dbReference>